<name>A0ABU5R6U5_9PSEU</name>
<dbReference type="Pfam" id="PF04107">
    <property type="entry name" value="GCS2"/>
    <property type="match status" value="1"/>
</dbReference>
<proteinExistence type="inferred from homology"/>
<evidence type="ECO:0000256" key="1">
    <source>
        <dbReference type="ARBA" id="ARBA00022598"/>
    </source>
</evidence>
<gene>
    <name evidence="6" type="ORF">VA596_15730</name>
</gene>
<dbReference type="SUPFAM" id="SSF55931">
    <property type="entry name" value="Glutamine synthetase/guanido kinase"/>
    <property type="match status" value="1"/>
</dbReference>
<dbReference type="InterPro" id="IPR006336">
    <property type="entry name" value="GCS2"/>
</dbReference>
<dbReference type="PANTHER" id="PTHR36510:SF1">
    <property type="entry name" value="GLUTAMATE--CYSTEINE LIGASE 2-RELATED"/>
    <property type="match status" value="1"/>
</dbReference>
<accession>A0ABU5R6U5</accession>
<keyword evidence="1 5" id="KW-0436">Ligase</keyword>
<dbReference type="Gene3D" id="3.30.590.20">
    <property type="match status" value="1"/>
</dbReference>
<comment type="catalytic activity">
    <reaction evidence="4 5">
        <text>L-cysteine + L-glutamate + ATP = gamma-L-glutamyl-L-cysteine + ADP + phosphate + H(+)</text>
        <dbReference type="Rhea" id="RHEA:13285"/>
        <dbReference type="ChEBI" id="CHEBI:15378"/>
        <dbReference type="ChEBI" id="CHEBI:29985"/>
        <dbReference type="ChEBI" id="CHEBI:30616"/>
        <dbReference type="ChEBI" id="CHEBI:35235"/>
        <dbReference type="ChEBI" id="CHEBI:43474"/>
        <dbReference type="ChEBI" id="CHEBI:58173"/>
        <dbReference type="ChEBI" id="CHEBI:456216"/>
        <dbReference type="EC" id="6.3.2.2"/>
    </reaction>
</comment>
<keyword evidence="7" id="KW-1185">Reference proteome</keyword>
<dbReference type="HAMAP" id="MF_01609">
    <property type="entry name" value="Glu_cys_ligase_2"/>
    <property type="match status" value="1"/>
</dbReference>
<evidence type="ECO:0000256" key="5">
    <source>
        <dbReference type="HAMAP-Rule" id="MF_01609"/>
    </source>
</evidence>
<dbReference type="InterPro" id="IPR014746">
    <property type="entry name" value="Gln_synth/guanido_kin_cat_dom"/>
</dbReference>
<dbReference type="RefSeq" id="WP_323327625.1">
    <property type="nucleotide sequence ID" value="NZ_JAYFSI010000002.1"/>
</dbReference>
<protein>
    <recommendedName>
        <fullName evidence="5">Putative glutamate--cysteine ligase 2</fullName>
        <ecNumber evidence="5">6.3.2.2</ecNumber>
    </recommendedName>
    <alternativeName>
        <fullName evidence="5">Gamma-glutamylcysteine synthetase 2</fullName>
        <shortName evidence="5">GCS 2</shortName>
        <shortName evidence="5">Gamma-GCS 2</shortName>
    </alternativeName>
</protein>
<evidence type="ECO:0000313" key="7">
    <source>
        <dbReference type="Proteomes" id="UP001304298"/>
    </source>
</evidence>
<organism evidence="6 7">
    <name type="scientific">Amycolatopsis heterodermiae</name>
    <dbReference type="NCBI Taxonomy" id="3110235"/>
    <lineage>
        <taxon>Bacteria</taxon>
        <taxon>Bacillati</taxon>
        <taxon>Actinomycetota</taxon>
        <taxon>Actinomycetes</taxon>
        <taxon>Pseudonocardiales</taxon>
        <taxon>Pseudonocardiaceae</taxon>
        <taxon>Amycolatopsis</taxon>
    </lineage>
</organism>
<comment type="caution">
    <text evidence="6">The sequence shown here is derived from an EMBL/GenBank/DDBJ whole genome shotgun (WGS) entry which is preliminary data.</text>
</comment>
<evidence type="ECO:0000256" key="3">
    <source>
        <dbReference type="ARBA" id="ARBA00022840"/>
    </source>
</evidence>
<evidence type="ECO:0000313" key="6">
    <source>
        <dbReference type="EMBL" id="MEA5360996.1"/>
    </source>
</evidence>
<evidence type="ECO:0000256" key="4">
    <source>
        <dbReference type="ARBA" id="ARBA00048819"/>
    </source>
</evidence>
<dbReference type="NCBIfam" id="NF010041">
    <property type="entry name" value="PRK13517.1-1"/>
    <property type="match status" value="1"/>
</dbReference>
<sequence>MTAGLTVGVEEEFLLVDARTRRPVSRASEVLARVPAADGFKPELYQSQLETTTDVLADLGDVGRALTASRTVLAAAAREAGTLIVPIGTPPLAGDRPRLTDGPRYRAIGETYRGVLADYETCGCHVHIGVPDRAHAVAVVDHLRPWLPTLLALSGNSAVHHGQHTGYQSWRVIQQAPLPGGGIPPRFGDLTGYDRCLARLVDSGVLVDDRMTFWAARPSAVYPTVEVRVADVAGTVDEALLQVALTRALVRTALADLDRGVEAPDVDGQLAAAALWTAARHGIHGPGVDPLTGQRVSATTLLDDLVTHVRPMLAASGDEALTEALLLRALTGETGAERQIRLAEDGLSTIVDDAVSRLLVLSLASQPDPAIS</sequence>
<dbReference type="GO" id="GO:0004357">
    <property type="term" value="F:glutamate-cysteine ligase activity"/>
    <property type="evidence" value="ECO:0007669"/>
    <property type="project" value="UniProtKB-EC"/>
</dbReference>
<reference evidence="6 7" key="1">
    <citation type="submission" date="2023-12" db="EMBL/GenBank/DDBJ databases">
        <title>Amycolatopsis sp. V23-08.</title>
        <authorList>
            <person name="Somphong A."/>
        </authorList>
    </citation>
    <scope>NUCLEOTIDE SEQUENCE [LARGE SCALE GENOMIC DNA]</scope>
    <source>
        <strain evidence="6 7">V23-08</strain>
    </source>
</reference>
<evidence type="ECO:0000256" key="2">
    <source>
        <dbReference type="ARBA" id="ARBA00022741"/>
    </source>
</evidence>
<comment type="function">
    <text evidence="5">ATP-dependent carboxylate-amine ligase which exhibits weak glutamate--cysteine ligase activity.</text>
</comment>
<dbReference type="Proteomes" id="UP001304298">
    <property type="component" value="Unassembled WGS sequence"/>
</dbReference>
<dbReference type="PANTHER" id="PTHR36510">
    <property type="entry name" value="GLUTAMATE--CYSTEINE LIGASE 2-RELATED"/>
    <property type="match status" value="1"/>
</dbReference>
<dbReference type="InterPro" id="IPR050141">
    <property type="entry name" value="GCL_type2/YbdK_subfam"/>
</dbReference>
<dbReference type="NCBIfam" id="TIGR02050">
    <property type="entry name" value="gshA_cyan_rel"/>
    <property type="match status" value="1"/>
</dbReference>
<comment type="similarity">
    <text evidence="5">Belongs to the glutamate--cysteine ligase type 2 family. YbdK subfamily.</text>
</comment>
<dbReference type="InterPro" id="IPR011793">
    <property type="entry name" value="YbdK"/>
</dbReference>
<keyword evidence="2 5" id="KW-0547">Nucleotide-binding</keyword>
<dbReference type="EMBL" id="JAYFSI010000002">
    <property type="protein sequence ID" value="MEA5360996.1"/>
    <property type="molecule type" value="Genomic_DNA"/>
</dbReference>
<keyword evidence="3 5" id="KW-0067">ATP-binding</keyword>
<dbReference type="EC" id="6.3.2.2" evidence="5"/>